<feature type="compositionally biased region" description="Polar residues" evidence="1">
    <location>
        <begin position="49"/>
        <end position="63"/>
    </location>
</feature>
<evidence type="ECO:0000313" key="2">
    <source>
        <dbReference type="EMBL" id="MCI02703.1"/>
    </source>
</evidence>
<protein>
    <submittedName>
        <fullName evidence="2">Retinoblastoma-binding protein</fullName>
    </submittedName>
</protein>
<feature type="compositionally biased region" description="Gly residues" evidence="1">
    <location>
        <begin position="89"/>
        <end position="109"/>
    </location>
</feature>
<proteinExistence type="predicted"/>
<sequence>QEVENKVVETEPENSSLPADDTSRTFEQPDNLDWDEFGNDLYSIPDQLPVQSSNMIPEATPTNKADEDSKIKALIDTPALDWQHQGSDFGAGRGFRRGMGGRMGGGRGF</sequence>
<dbReference type="AlphaFoldDB" id="A0A392NSA3"/>
<evidence type="ECO:0000313" key="3">
    <source>
        <dbReference type="Proteomes" id="UP000265520"/>
    </source>
</evidence>
<keyword evidence="3" id="KW-1185">Reference proteome</keyword>
<accession>A0A392NSA3</accession>
<name>A0A392NSA3_9FABA</name>
<feature type="non-terminal residue" evidence="2">
    <location>
        <position position="1"/>
    </location>
</feature>
<reference evidence="2 3" key="1">
    <citation type="journal article" date="2018" name="Front. Plant Sci.">
        <title>Red Clover (Trifolium pratense) and Zigzag Clover (T. medium) - A Picture of Genomic Similarities and Differences.</title>
        <authorList>
            <person name="Dluhosova J."/>
            <person name="Istvanek J."/>
            <person name="Nedelnik J."/>
            <person name="Repkova J."/>
        </authorList>
    </citation>
    <scope>NUCLEOTIDE SEQUENCE [LARGE SCALE GENOMIC DNA]</scope>
    <source>
        <strain evidence="3">cv. 10/8</strain>
        <tissue evidence="2">Leaf</tissue>
    </source>
</reference>
<evidence type="ECO:0000256" key="1">
    <source>
        <dbReference type="SAM" id="MobiDB-lite"/>
    </source>
</evidence>
<feature type="compositionally biased region" description="Basic and acidic residues" evidence="1">
    <location>
        <begin position="64"/>
        <end position="73"/>
    </location>
</feature>
<dbReference type="Proteomes" id="UP000265520">
    <property type="component" value="Unassembled WGS sequence"/>
</dbReference>
<dbReference type="EMBL" id="LXQA010049928">
    <property type="protein sequence ID" value="MCI02703.1"/>
    <property type="molecule type" value="Genomic_DNA"/>
</dbReference>
<feature type="region of interest" description="Disordered" evidence="1">
    <location>
        <begin position="1"/>
        <end position="109"/>
    </location>
</feature>
<feature type="non-terminal residue" evidence="2">
    <location>
        <position position="109"/>
    </location>
</feature>
<gene>
    <name evidence="2" type="ORF">A2U01_0023737</name>
</gene>
<organism evidence="2 3">
    <name type="scientific">Trifolium medium</name>
    <dbReference type="NCBI Taxonomy" id="97028"/>
    <lineage>
        <taxon>Eukaryota</taxon>
        <taxon>Viridiplantae</taxon>
        <taxon>Streptophyta</taxon>
        <taxon>Embryophyta</taxon>
        <taxon>Tracheophyta</taxon>
        <taxon>Spermatophyta</taxon>
        <taxon>Magnoliopsida</taxon>
        <taxon>eudicotyledons</taxon>
        <taxon>Gunneridae</taxon>
        <taxon>Pentapetalae</taxon>
        <taxon>rosids</taxon>
        <taxon>fabids</taxon>
        <taxon>Fabales</taxon>
        <taxon>Fabaceae</taxon>
        <taxon>Papilionoideae</taxon>
        <taxon>50 kb inversion clade</taxon>
        <taxon>NPAAA clade</taxon>
        <taxon>Hologalegina</taxon>
        <taxon>IRL clade</taxon>
        <taxon>Trifolieae</taxon>
        <taxon>Trifolium</taxon>
    </lineage>
</organism>
<comment type="caution">
    <text evidence="2">The sequence shown here is derived from an EMBL/GenBank/DDBJ whole genome shotgun (WGS) entry which is preliminary data.</text>
</comment>